<comment type="caution">
    <text evidence="2">The sequence shown here is derived from an EMBL/GenBank/DDBJ whole genome shotgun (WGS) entry which is preliminary data.</text>
</comment>
<accession>A0A9P4QKJ5</accession>
<dbReference type="EMBL" id="ML996349">
    <property type="protein sequence ID" value="KAF2727178.1"/>
    <property type="molecule type" value="Genomic_DNA"/>
</dbReference>
<dbReference type="GO" id="GO:0032259">
    <property type="term" value="P:methylation"/>
    <property type="evidence" value="ECO:0007669"/>
    <property type="project" value="UniProtKB-KW"/>
</dbReference>
<gene>
    <name evidence="2" type="ORF">EJ04DRAFT_394082</name>
</gene>
<dbReference type="Gene3D" id="3.40.50.150">
    <property type="entry name" value="Vaccinia Virus protein VP39"/>
    <property type="match status" value="1"/>
</dbReference>
<dbReference type="CDD" id="cd02440">
    <property type="entry name" value="AdoMet_MTases"/>
    <property type="match status" value="1"/>
</dbReference>
<sequence>WDNAELVQQYARADRVTRPFGRVLVDNSGIAASVGQGKDVHAIDLATGTGAVIQGIYDAVPTEGWSGLKVTGTDVSQHMLDYLKGKGEREGWTGLQTQIADGNNLRLPAETYTHAFVSFGIFVMKDSALPNIHAALKPGGFVGLTTWARLGWLPLFYKAMAELEDAPYTPTEKEFEGTLYQDRDWTSPAFVSSVLQSAGFTKVETEVKKYRLPSGTAKQLVDSLQMPLRLMGAFWDESIREE</sequence>
<dbReference type="OrthoDB" id="2013972at2759"/>
<dbReference type="GO" id="GO:0008168">
    <property type="term" value="F:methyltransferase activity"/>
    <property type="evidence" value="ECO:0007669"/>
    <property type="project" value="UniProtKB-KW"/>
</dbReference>
<evidence type="ECO:0000259" key="1">
    <source>
        <dbReference type="Pfam" id="PF13649"/>
    </source>
</evidence>
<dbReference type="SUPFAM" id="SSF53335">
    <property type="entry name" value="S-adenosyl-L-methionine-dependent methyltransferases"/>
    <property type="match status" value="1"/>
</dbReference>
<name>A0A9P4QKJ5_9PLEO</name>
<evidence type="ECO:0000313" key="2">
    <source>
        <dbReference type="EMBL" id="KAF2727178.1"/>
    </source>
</evidence>
<keyword evidence="2" id="KW-0808">Transferase</keyword>
<dbReference type="PANTHER" id="PTHR43591:SF105">
    <property type="entry name" value="METHYLTRANSFERASE DOMAIN-CONTAINING PROTEIN-RELATED"/>
    <property type="match status" value="1"/>
</dbReference>
<dbReference type="InterPro" id="IPR029063">
    <property type="entry name" value="SAM-dependent_MTases_sf"/>
</dbReference>
<feature type="non-terminal residue" evidence="2">
    <location>
        <position position="242"/>
    </location>
</feature>
<dbReference type="PANTHER" id="PTHR43591">
    <property type="entry name" value="METHYLTRANSFERASE"/>
    <property type="match status" value="1"/>
</dbReference>
<feature type="non-terminal residue" evidence="2">
    <location>
        <position position="1"/>
    </location>
</feature>
<dbReference type="InterPro" id="IPR041698">
    <property type="entry name" value="Methyltransf_25"/>
</dbReference>
<dbReference type="Pfam" id="PF13649">
    <property type="entry name" value="Methyltransf_25"/>
    <property type="match status" value="1"/>
</dbReference>
<keyword evidence="3" id="KW-1185">Reference proteome</keyword>
<keyword evidence="2" id="KW-0489">Methyltransferase</keyword>
<feature type="domain" description="Methyltransferase" evidence="1">
    <location>
        <begin position="43"/>
        <end position="140"/>
    </location>
</feature>
<protein>
    <submittedName>
        <fullName evidence="2">S-adenosyl-L-methionine-dependent methyltransferase</fullName>
    </submittedName>
</protein>
<dbReference type="Proteomes" id="UP000799444">
    <property type="component" value="Unassembled WGS sequence"/>
</dbReference>
<dbReference type="AlphaFoldDB" id="A0A9P4QKJ5"/>
<evidence type="ECO:0000313" key="3">
    <source>
        <dbReference type="Proteomes" id="UP000799444"/>
    </source>
</evidence>
<reference evidence="2" key="1">
    <citation type="journal article" date="2020" name="Stud. Mycol.">
        <title>101 Dothideomycetes genomes: a test case for predicting lifestyles and emergence of pathogens.</title>
        <authorList>
            <person name="Haridas S."/>
            <person name="Albert R."/>
            <person name="Binder M."/>
            <person name="Bloem J."/>
            <person name="Labutti K."/>
            <person name="Salamov A."/>
            <person name="Andreopoulos B."/>
            <person name="Baker S."/>
            <person name="Barry K."/>
            <person name="Bills G."/>
            <person name="Bluhm B."/>
            <person name="Cannon C."/>
            <person name="Castanera R."/>
            <person name="Culley D."/>
            <person name="Daum C."/>
            <person name="Ezra D."/>
            <person name="Gonzalez J."/>
            <person name="Henrissat B."/>
            <person name="Kuo A."/>
            <person name="Liang C."/>
            <person name="Lipzen A."/>
            <person name="Lutzoni F."/>
            <person name="Magnuson J."/>
            <person name="Mondo S."/>
            <person name="Nolan M."/>
            <person name="Ohm R."/>
            <person name="Pangilinan J."/>
            <person name="Park H.-J."/>
            <person name="Ramirez L."/>
            <person name="Alfaro M."/>
            <person name="Sun H."/>
            <person name="Tritt A."/>
            <person name="Yoshinaga Y."/>
            <person name="Zwiers L.-H."/>
            <person name="Turgeon B."/>
            <person name="Goodwin S."/>
            <person name="Spatafora J."/>
            <person name="Crous P."/>
            <person name="Grigoriev I."/>
        </authorList>
    </citation>
    <scope>NUCLEOTIDE SEQUENCE</scope>
    <source>
        <strain evidence="2">CBS 125425</strain>
    </source>
</reference>
<proteinExistence type="predicted"/>
<organism evidence="2 3">
    <name type="scientific">Polyplosphaeria fusca</name>
    <dbReference type="NCBI Taxonomy" id="682080"/>
    <lineage>
        <taxon>Eukaryota</taxon>
        <taxon>Fungi</taxon>
        <taxon>Dikarya</taxon>
        <taxon>Ascomycota</taxon>
        <taxon>Pezizomycotina</taxon>
        <taxon>Dothideomycetes</taxon>
        <taxon>Pleosporomycetidae</taxon>
        <taxon>Pleosporales</taxon>
        <taxon>Tetraplosphaeriaceae</taxon>
        <taxon>Polyplosphaeria</taxon>
    </lineage>
</organism>